<comment type="caution">
    <text evidence="2">The sequence shown here is derived from an EMBL/GenBank/DDBJ whole genome shotgun (WGS) entry which is preliminary data.</text>
</comment>
<name>A0A813UP29_ADIRI</name>
<keyword evidence="3" id="KW-1185">Reference proteome</keyword>
<feature type="transmembrane region" description="Helical" evidence="1">
    <location>
        <begin position="61"/>
        <end position="80"/>
    </location>
</feature>
<evidence type="ECO:0000313" key="3">
    <source>
        <dbReference type="Proteomes" id="UP000663828"/>
    </source>
</evidence>
<protein>
    <submittedName>
        <fullName evidence="2">Uncharacterized protein</fullName>
    </submittedName>
</protein>
<evidence type="ECO:0000313" key="2">
    <source>
        <dbReference type="EMBL" id="CAF0832571.1"/>
    </source>
</evidence>
<dbReference type="EMBL" id="CAJNOR010000187">
    <property type="protein sequence ID" value="CAF0832571.1"/>
    <property type="molecule type" value="Genomic_DNA"/>
</dbReference>
<evidence type="ECO:0000256" key="1">
    <source>
        <dbReference type="SAM" id="Phobius"/>
    </source>
</evidence>
<keyword evidence="1" id="KW-0472">Membrane</keyword>
<gene>
    <name evidence="2" type="ORF">XAT740_LOCUS4539</name>
</gene>
<sequence length="237" mass="25600">MTTRDRGNAYIHELEFNDTSNDGPPPYEEVIGLPAPIGTIIEPPHPVRNPIRPERHNSLRCYITIACILIISLAVAITLMTTTTTTITLTSTTTSVTMTTSTVMMYEPNVYNGPICGLKTGAGNDCADVDTNRGCPQNYIHNTWNIGKTGTGVMAFCGKRTTDKNVGFIGTICGLATGSAIIRCGGRNPYSEPCPTGYTGPTCNGYFPDRGACPSGCRLEQWRVDFGNGIWSFCIKN</sequence>
<keyword evidence="1" id="KW-0812">Transmembrane</keyword>
<proteinExistence type="predicted"/>
<organism evidence="2 3">
    <name type="scientific">Adineta ricciae</name>
    <name type="common">Rotifer</name>
    <dbReference type="NCBI Taxonomy" id="249248"/>
    <lineage>
        <taxon>Eukaryota</taxon>
        <taxon>Metazoa</taxon>
        <taxon>Spiralia</taxon>
        <taxon>Gnathifera</taxon>
        <taxon>Rotifera</taxon>
        <taxon>Eurotatoria</taxon>
        <taxon>Bdelloidea</taxon>
        <taxon>Adinetida</taxon>
        <taxon>Adinetidae</taxon>
        <taxon>Adineta</taxon>
    </lineage>
</organism>
<keyword evidence="1" id="KW-1133">Transmembrane helix</keyword>
<dbReference type="AlphaFoldDB" id="A0A813UP29"/>
<accession>A0A813UP29</accession>
<dbReference type="Proteomes" id="UP000663828">
    <property type="component" value="Unassembled WGS sequence"/>
</dbReference>
<reference evidence="2" key="1">
    <citation type="submission" date="2021-02" db="EMBL/GenBank/DDBJ databases">
        <authorList>
            <person name="Nowell W R."/>
        </authorList>
    </citation>
    <scope>NUCLEOTIDE SEQUENCE</scope>
</reference>